<evidence type="ECO:0000256" key="1">
    <source>
        <dbReference type="SAM" id="Phobius"/>
    </source>
</evidence>
<name>A0A1J1CBC0_CALAY</name>
<keyword evidence="1" id="KW-0472">Membrane</keyword>
<dbReference type="Proteomes" id="UP000183868">
    <property type="component" value="Chromosome"/>
</dbReference>
<protein>
    <submittedName>
        <fullName evidence="2">Uncharacterized protein</fullName>
    </submittedName>
</protein>
<reference evidence="2 3" key="1">
    <citation type="submission" date="2016-11" db="EMBL/GenBank/DDBJ databases">
        <title>Genomic analysis of Caldithrix abyssi and proposal of a novel bacterial phylum Caldithrichaeota.</title>
        <authorList>
            <person name="Kublanov I."/>
            <person name="Sigalova O."/>
            <person name="Gavrilov S."/>
            <person name="Lebedinsky A."/>
            <person name="Ivanova N."/>
            <person name="Daum C."/>
            <person name="Reddy T."/>
            <person name="Klenk H.P."/>
            <person name="Goker M."/>
            <person name="Reva O."/>
            <person name="Miroshnichenko M."/>
            <person name="Kyprides N."/>
            <person name="Woyke T."/>
            <person name="Gelfand M."/>
        </authorList>
    </citation>
    <scope>NUCLEOTIDE SEQUENCE [LARGE SCALE GENOMIC DNA]</scope>
    <source>
        <strain evidence="2 3">LF13</strain>
    </source>
</reference>
<accession>A0A1J1CBC0</accession>
<dbReference type="AlphaFoldDB" id="A0A1J1CBC0"/>
<keyword evidence="1" id="KW-1133">Transmembrane helix</keyword>
<evidence type="ECO:0000313" key="2">
    <source>
        <dbReference type="EMBL" id="APF20011.1"/>
    </source>
</evidence>
<feature type="transmembrane region" description="Helical" evidence="1">
    <location>
        <begin position="12"/>
        <end position="32"/>
    </location>
</feature>
<evidence type="ECO:0000313" key="3">
    <source>
        <dbReference type="Proteomes" id="UP000183868"/>
    </source>
</evidence>
<dbReference type="EMBL" id="CP018099">
    <property type="protein sequence ID" value="APF20011.1"/>
    <property type="molecule type" value="Genomic_DNA"/>
</dbReference>
<gene>
    <name evidence="2" type="ORF">Cabys_3263</name>
</gene>
<proteinExistence type="predicted"/>
<organism evidence="2 3">
    <name type="scientific">Caldithrix abyssi DSM 13497</name>
    <dbReference type="NCBI Taxonomy" id="880073"/>
    <lineage>
        <taxon>Bacteria</taxon>
        <taxon>Pseudomonadati</taxon>
        <taxon>Calditrichota</taxon>
        <taxon>Calditrichia</taxon>
        <taxon>Calditrichales</taxon>
        <taxon>Calditrichaceae</taxon>
        <taxon>Caldithrix</taxon>
    </lineage>
</organism>
<keyword evidence="1" id="KW-0812">Transmembrane</keyword>
<dbReference type="KEGG" id="caby:Cabys_3263"/>
<sequence length="39" mass="4558">MIDVICEKITLRAVRLVWVAVLLPWIFCSGLHPTKRHLE</sequence>